<protein>
    <submittedName>
        <fullName evidence="1">Uncharacterized protein</fullName>
    </submittedName>
</protein>
<reference evidence="1 2" key="1">
    <citation type="submission" date="2020-08" db="EMBL/GenBank/DDBJ databases">
        <authorList>
            <person name="Koutsovoulos G."/>
            <person name="Danchin GJ E."/>
        </authorList>
    </citation>
    <scope>NUCLEOTIDE SEQUENCE [LARGE SCALE GENOMIC DNA]</scope>
</reference>
<sequence length="43" mass="5282">MSQQNRLWLKVKKTVRSKECKLCRKNIFWPKSKKCDHVIYNLC</sequence>
<proteinExistence type="predicted"/>
<organism evidence="1 2">
    <name type="scientific">Meloidogyne enterolobii</name>
    <name type="common">Root-knot nematode worm</name>
    <name type="synonym">Meloidogyne mayaguensis</name>
    <dbReference type="NCBI Taxonomy" id="390850"/>
    <lineage>
        <taxon>Eukaryota</taxon>
        <taxon>Metazoa</taxon>
        <taxon>Ecdysozoa</taxon>
        <taxon>Nematoda</taxon>
        <taxon>Chromadorea</taxon>
        <taxon>Rhabditida</taxon>
        <taxon>Tylenchina</taxon>
        <taxon>Tylenchomorpha</taxon>
        <taxon>Tylenchoidea</taxon>
        <taxon>Meloidogynidae</taxon>
        <taxon>Meloidogyninae</taxon>
        <taxon>Meloidogyne</taxon>
    </lineage>
</organism>
<evidence type="ECO:0000313" key="1">
    <source>
        <dbReference type="EMBL" id="CAD2186047.1"/>
    </source>
</evidence>
<dbReference type="EMBL" id="CAJEWN010000571">
    <property type="protein sequence ID" value="CAD2186047.1"/>
    <property type="molecule type" value="Genomic_DNA"/>
</dbReference>
<dbReference type="Proteomes" id="UP000580250">
    <property type="component" value="Unassembled WGS sequence"/>
</dbReference>
<name>A0A6V7WGB8_MELEN</name>
<comment type="caution">
    <text evidence="1">The sequence shown here is derived from an EMBL/GenBank/DDBJ whole genome shotgun (WGS) entry which is preliminary data.</text>
</comment>
<evidence type="ECO:0000313" key="2">
    <source>
        <dbReference type="Proteomes" id="UP000580250"/>
    </source>
</evidence>
<accession>A0A6V7WGB8</accession>
<gene>
    <name evidence="1" type="ORF">MENT_LOCUS38512</name>
</gene>
<dbReference type="AlphaFoldDB" id="A0A6V7WGB8"/>